<evidence type="ECO:0000313" key="2">
    <source>
        <dbReference type="EMBL" id="GGT53093.1"/>
    </source>
</evidence>
<evidence type="ECO:0000256" key="1">
    <source>
        <dbReference type="SAM" id="Phobius"/>
    </source>
</evidence>
<dbReference type="EMBL" id="BMQQ01000025">
    <property type="protein sequence ID" value="GGT53093.1"/>
    <property type="molecule type" value="Genomic_DNA"/>
</dbReference>
<feature type="transmembrane region" description="Helical" evidence="1">
    <location>
        <begin position="99"/>
        <end position="119"/>
    </location>
</feature>
<keyword evidence="1" id="KW-0812">Transmembrane</keyword>
<name>A0A918HD59_9ACTN</name>
<reference evidence="2" key="2">
    <citation type="submission" date="2020-09" db="EMBL/GenBank/DDBJ databases">
        <authorList>
            <person name="Sun Q."/>
            <person name="Ohkuma M."/>
        </authorList>
    </citation>
    <scope>NUCLEOTIDE SEQUENCE</scope>
    <source>
        <strain evidence="2">JCM 3172</strain>
    </source>
</reference>
<feature type="transmembrane region" description="Helical" evidence="1">
    <location>
        <begin position="139"/>
        <end position="161"/>
    </location>
</feature>
<evidence type="ECO:0000313" key="3">
    <source>
        <dbReference type="Proteomes" id="UP000619486"/>
    </source>
</evidence>
<dbReference type="Proteomes" id="UP000619486">
    <property type="component" value="Unassembled WGS sequence"/>
</dbReference>
<keyword evidence="1" id="KW-0472">Membrane</keyword>
<feature type="transmembrane region" description="Helical" evidence="1">
    <location>
        <begin position="12"/>
        <end position="36"/>
    </location>
</feature>
<sequence>MSARIEQEPPRWVVRTAQATALTVLPSGLWRLAAAFGIDTGFSGGWLADVRFGSWFSLYMITLTLVAEGLALLTIGLVRPWGQVFPNWLPLVGGRRVPTAAAVVPATLGASVLTVIGTLGPLGWNGPENMGHPDSPDGVAYWVMSLCYLPLVAWGPLLFVVTGHYWLRRRRASLGPAAVAAVAGA</sequence>
<feature type="transmembrane region" description="Helical" evidence="1">
    <location>
        <begin position="56"/>
        <end position="78"/>
    </location>
</feature>
<keyword evidence="1" id="KW-1133">Transmembrane helix</keyword>
<reference evidence="2" key="1">
    <citation type="journal article" date="2014" name="Int. J. Syst. Evol. Microbiol.">
        <title>Complete genome sequence of Corynebacterium casei LMG S-19264T (=DSM 44701T), isolated from a smear-ripened cheese.</title>
        <authorList>
            <consortium name="US DOE Joint Genome Institute (JGI-PGF)"/>
            <person name="Walter F."/>
            <person name="Albersmeier A."/>
            <person name="Kalinowski J."/>
            <person name="Ruckert C."/>
        </authorList>
    </citation>
    <scope>NUCLEOTIDE SEQUENCE</scope>
    <source>
        <strain evidence="2">JCM 3172</strain>
    </source>
</reference>
<comment type="caution">
    <text evidence="2">The sequence shown here is derived from an EMBL/GenBank/DDBJ whole genome shotgun (WGS) entry which is preliminary data.</text>
</comment>
<keyword evidence="3" id="KW-1185">Reference proteome</keyword>
<organism evidence="2 3">
    <name type="scientific">Streptomyces purpureus</name>
    <dbReference type="NCBI Taxonomy" id="1951"/>
    <lineage>
        <taxon>Bacteria</taxon>
        <taxon>Bacillati</taxon>
        <taxon>Actinomycetota</taxon>
        <taxon>Actinomycetes</taxon>
        <taxon>Kitasatosporales</taxon>
        <taxon>Streptomycetaceae</taxon>
        <taxon>Streptomyces</taxon>
    </lineage>
</organism>
<accession>A0A918HD59</accession>
<proteinExistence type="predicted"/>
<dbReference type="RefSeq" id="WP_189204145.1">
    <property type="nucleotide sequence ID" value="NZ_BMQQ01000025.1"/>
</dbReference>
<gene>
    <name evidence="2" type="ORF">GCM10014713_53840</name>
</gene>
<protein>
    <submittedName>
        <fullName evidence="2">Uncharacterized protein</fullName>
    </submittedName>
</protein>
<dbReference type="AlphaFoldDB" id="A0A918HD59"/>